<dbReference type="InterPro" id="IPR035965">
    <property type="entry name" value="PAS-like_dom_sf"/>
</dbReference>
<dbReference type="AlphaFoldDB" id="A0A7K3WL40"/>
<dbReference type="InterPro" id="IPR003018">
    <property type="entry name" value="GAF"/>
</dbReference>
<dbReference type="Gene3D" id="3.30.450.20">
    <property type="entry name" value="PAS domain"/>
    <property type="match status" value="1"/>
</dbReference>
<dbReference type="PANTHER" id="PTHR43156:SF2">
    <property type="entry name" value="STAGE II SPORULATION PROTEIN E"/>
    <property type="match status" value="1"/>
</dbReference>
<dbReference type="InterPro" id="IPR029016">
    <property type="entry name" value="GAF-like_dom_sf"/>
</dbReference>
<dbReference type="InterPro" id="IPR052016">
    <property type="entry name" value="Bact_Sigma-Reg"/>
</dbReference>
<dbReference type="SMART" id="SM00091">
    <property type="entry name" value="PAS"/>
    <property type="match status" value="1"/>
</dbReference>
<dbReference type="SUPFAM" id="SSF81606">
    <property type="entry name" value="PP2C-like"/>
    <property type="match status" value="1"/>
</dbReference>
<dbReference type="Pfam" id="PF08448">
    <property type="entry name" value="PAS_4"/>
    <property type="match status" value="1"/>
</dbReference>
<protein>
    <submittedName>
        <fullName evidence="4">SpoIIE family protein phosphatase</fullName>
    </submittedName>
</protein>
<keyword evidence="1" id="KW-0378">Hydrolase</keyword>
<dbReference type="Pfam" id="PF07228">
    <property type="entry name" value="SpoIIE"/>
    <property type="match status" value="1"/>
</dbReference>
<dbReference type="SUPFAM" id="SSF55785">
    <property type="entry name" value="PYP-like sensor domain (PAS domain)"/>
    <property type="match status" value="1"/>
</dbReference>
<organism evidence="4 5">
    <name type="scientific">Goekera deserti</name>
    <dbReference type="NCBI Taxonomy" id="2497753"/>
    <lineage>
        <taxon>Bacteria</taxon>
        <taxon>Bacillati</taxon>
        <taxon>Actinomycetota</taxon>
        <taxon>Actinomycetes</taxon>
        <taxon>Geodermatophilales</taxon>
        <taxon>Geodermatophilaceae</taxon>
        <taxon>Goekera</taxon>
    </lineage>
</organism>
<dbReference type="InterPro" id="IPR013656">
    <property type="entry name" value="PAS_4"/>
</dbReference>
<dbReference type="InterPro" id="IPR036457">
    <property type="entry name" value="PPM-type-like_dom_sf"/>
</dbReference>
<gene>
    <name evidence="4" type="ORF">G1H19_21720</name>
</gene>
<evidence type="ECO:0000313" key="5">
    <source>
        <dbReference type="Proteomes" id="UP000470470"/>
    </source>
</evidence>
<dbReference type="CDD" id="cd00130">
    <property type="entry name" value="PAS"/>
    <property type="match status" value="1"/>
</dbReference>
<dbReference type="Gene3D" id="3.60.40.10">
    <property type="entry name" value="PPM-type phosphatase domain"/>
    <property type="match status" value="1"/>
</dbReference>
<accession>A0A7K3WL40</accession>
<dbReference type="Gene3D" id="3.30.450.40">
    <property type="match status" value="1"/>
</dbReference>
<dbReference type="GO" id="GO:0016791">
    <property type="term" value="F:phosphatase activity"/>
    <property type="evidence" value="ECO:0007669"/>
    <property type="project" value="TreeGrafter"/>
</dbReference>
<evidence type="ECO:0000256" key="1">
    <source>
        <dbReference type="ARBA" id="ARBA00022801"/>
    </source>
</evidence>
<evidence type="ECO:0000313" key="4">
    <source>
        <dbReference type="EMBL" id="NEL56589.1"/>
    </source>
</evidence>
<reference evidence="4 5" key="1">
    <citation type="submission" date="2020-02" db="EMBL/GenBank/DDBJ databases">
        <title>The whole genome sequence of CPCC 205119.</title>
        <authorList>
            <person name="Jiang Z."/>
        </authorList>
    </citation>
    <scope>NUCLEOTIDE SEQUENCE [LARGE SCALE GENOMIC DNA]</scope>
    <source>
        <strain evidence="4 5">CPCC 205119</strain>
    </source>
</reference>
<dbReference type="EMBL" id="JAAGWK010000037">
    <property type="protein sequence ID" value="NEL56589.1"/>
    <property type="molecule type" value="Genomic_DNA"/>
</dbReference>
<evidence type="ECO:0000259" key="2">
    <source>
        <dbReference type="SMART" id="SM00091"/>
    </source>
</evidence>
<dbReference type="PANTHER" id="PTHR43156">
    <property type="entry name" value="STAGE II SPORULATION PROTEIN E-RELATED"/>
    <property type="match status" value="1"/>
</dbReference>
<feature type="domain" description="PPM-type phosphatase" evidence="3">
    <location>
        <begin position="348"/>
        <end position="562"/>
    </location>
</feature>
<proteinExistence type="predicted"/>
<comment type="caution">
    <text evidence="4">The sequence shown here is derived from an EMBL/GenBank/DDBJ whole genome shotgun (WGS) entry which is preliminary data.</text>
</comment>
<sequence>MTGTVPFRPPGDVELLRQAVEGMTRALFVLDDQLRFRYLNPAAHATLGGRHPGDLLGRHIWDEFPHGVGSVYDRAYRHAAATGEKVTFEAWVERLDGWFRVDVFGTRAGLVVTYEDVSLLHRVERSRDDAVAARIAEAQRAEAAARTAERAGRHLMLLGDVSRTFTVQPEVHEAVTQVAELCVPLLGDWCLTALFEDGRLQDVGRAHRDPALLPYVQDYAEARERASNGVPVVPPELHTGAALVVQDLTPEQVAGMSPDPASRAALVPLRPSAVAVFPFVVRDELVGLVTLVTDTDRGRFTDEELRTAEIVARRVAERVENARLVATRTRMTEQLQRGLLTEPVQGGAVQIAVRHRAARSQPLGGDWYDSFRQPDGDTVLVIGEVVGRDQEAAAAMGQVRTLLRGTGWDRGEEPARLLARTDRTVVGLAVPTVATALVARVEGTAPHLSLHWASAGHGGPLLALPDGTVQDLTGPVTPPLGTGWTGERTGARADLPAGCTLLLCTDGLVERADRSPEEGRASLATVLGQLAGLPVEELCDALLHRLPDDGADRDVAVLAVRVGG</sequence>
<feature type="domain" description="PAS" evidence="2">
    <location>
        <begin position="14"/>
        <end position="81"/>
    </location>
</feature>
<dbReference type="Proteomes" id="UP000470470">
    <property type="component" value="Unassembled WGS sequence"/>
</dbReference>
<dbReference type="SUPFAM" id="SSF55781">
    <property type="entry name" value="GAF domain-like"/>
    <property type="match status" value="1"/>
</dbReference>
<dbReference type="RefSeq" id="WP_152732127.1">
    <property type="nucleotide sequence ID" value="NZ_JAABOZ010000013.1"/>
</dbReference>
<dbReference type="SMART" id="SM00331">
    <property type="entry name" value="PP2C_SIG"/>
    <property type="match status" value="1"/>
</dbReference>
<name>A0A7K3WL40_9ACTN</name>
<keyword evidence="5" id="KW-1185">Reference proteome</keyword>
<dbReference type="Pfam" id="PF01590">
    <property type="entry name" value="GAF"/>
    <property type="match status" value="1"/>
</dbReference>
<dbReference type="InterPro" id="IPR001932">
    <property type="entry name" value="PPM-type_phosphatase-like_dom"/>
</dbReference>
<evidence type="ECO:0000259" key="3">
    <source>
        <dbReference type="SMART" id="SM00331"/>
    </source>
</evidence>
<dbReference type="InterPro" id="IPR000014">
    <property type="entry name" value="PAS"/>
</dbReference>